<organism evidence="1 2">
    <name type="scientific">Gossypium stocksii</name>
    <dbReference type="NCBI Taxonomy" id="47602"/>
    <lineage>
        <taxon>Eukaryota</taxon>
        <taxon>Viridiplantae</taxon>
        <taxon>Streptophyta</taxon>
        <taxon>Embryophyta</taxon>
        <taxon>Tracheophyta</taxon>
        <taxon>Spermatophyta</taxon>
        <taxon>Magnoliopsida</taxon>
        <taxon>eudicotyledons</taxon>
        <taxon>Gunneridae</taxon>
        <taxon>Pentapetalae</taxon>
        <taxon>rosids</taxon>
        <taxon>malvids</taxon>
        <taxon>Malvales</taxon>
        <taxon>Malvaceae</taxon>
        <taxon>Malvoideae</taxon>
        <taxon>Gossypium</taxon>
    </lineage>
</organism>
<dbReference type="Gene3D" id="1.20.1280.50">
    <property type="match status" value="1"/>
</dbReference>
<dbReference type="Proteomes" id="UP000828251">
    <property type="component" value="Unassembled WGS sequence"/>
</dbReference>
<name>A0A9D3ZKG7_9ROSI</name>
<sequence length="131" mass="15098">MLSKKKTIADVSGWANLLDDLLAHIASLTRSPRHHIRMTAVCRSWRASLADQKINFPAVCLMLREGGNCDNYNFYSISEEIFDELDLPELRGRRYWEVLLVGWYHMASIAKFNCLTHSPEVAFPFLKIARL</sequence>
<evidence type="ECO:0008006" key="3">
    <source>
        <dbReference type="Google" id="ProtNLM"/>
    </source>
</evidence>
<protein>
    <recommendedName>
        <fullName evidence="3">F-box domain-containing protein</fullName>
    </recommendedName>
</protein>
<gene>
    <name evidence="1" type="ORF">J1N35_036193</name>
</gene>
<evidence type="ECO:0000313" key="1">
    <source>
        <dbReference type="EMBL" id="KAH1045409.1"/>
    </source>
</evidence>
<keyword evidence="2" id="KW-1185">Reference proteome</keyword>
<dbReference type="InterPro" id="IPR036047">
    <property type="entry name" value="F-box-like_dom_sf"/>
</dbReference>
<reference evidence="1 2" key="1">
    <citation type="journal article" date="2021" name="Plant Biotechnol. J.">
        <title>Multi-omics assisted identification of the key and species-specific regulatory components of drought-tolerant mechanisms in Gossypium stocksii.</title>
        <authorList>
            <person name="Yu D."/>
            <person name="Ke L."/>
            <person name="Zhang D."/>
            <person name="Wu Y."/>
            <person name="Sun Y."/>
            <person name="Mei J."/>
            <person name="Sun J."/>
            <person name="Sun Y."/>
        </authorList>
    </citation>
    <scope>NUCLEOTIDE SEQUENCE [LARGE SCALE GENOMIC DNA]</scope>
    <source>
        <strain evidence="2">cv. E1</strain>
        <tissue evidence="1">Leaf</tissue>
    </source>
</reference>
<dbReference type="EMBL" id="JAIQCV010000011">
    <property type="protein sequence ID" value="KAH1045409.1"/>
    <property type="molecule type" value="Genomic_DNA"/>
</dbReference>
<accession>A0A9D3ZKG7</accession>
<dbReference type="OrthoDB" id="642536at2759"/>
<comment type="caution">
    <text evidence="1">The sequence shown here is derived from an EMBL/GenBank/DDBJ whole genome shotgun (WGS) entry which is preliminary data.</text>
</comment>
<dbReference type="AlphaFoldDB" id="A0A9D3ZKG7"/>
<proteinExistence type="predicted"/>
<evidence type="ECO:0000313" key="2">
    <source>
        <dbReference type="Proteomes" id="UP000828251"/>
    </source>
</evidence>
<dbReference type="SUPFAM" id="SSF81383">
    <property type="entry name" value="F-box domain"/>
    <property type="match status" value="1"/>
</dbReference>